<organism evidence="5 6">
    <name type="scientific">Methylococcus capsulatus</name>
    <dbReference type="NCBI Taxonomy" id="414"/>
    <lineage>
        <taxon>Bacteria</taxon>
        <taxon>Pseudomonadati</taxon>
        <taxon>Pseudomonadota</taxon>
        <taxon>Gammaproteobacteria</taxon>
        <taxon>Methylococcales</taxon>
        <taxon>Methylococcaceae</taxon>
        <taxon>Methylococcus</taxon>
    </lineage>
</organism>
<dbReference type="InterPro" id="IPR029026">
    <property type="entry name" value="tRNA_m1G_MTases_N"/>
</dbReference>
<evidence type="ECO:0000256" key="2">
    <source>
        <dbReference type="ARBA" id="ARBA00022679"/>
    </source>
</evidence>
<reference evidence="5 6" key="1">
    <citation type="submission" date="2022-09" db="EMBL/GenBank/DDBJ databases">
        <authorList>
            <person name="Giprobiosintez L."/>
        </authorList>
    </citation>
    <scope>NUCLEOTIDE SEQUENCE [LARGE SCALE GENOMIC DNA]</scope>
    <source>
        <strain evidence="6">VKPM-B-12549 (GBS-15)</strain>
    </source>
</reference>
<dbReference type="Proteomes" id="UP001359308">
    <property type="component" value="Chromosome"/>
</dbReference>
<name>A0ABZ2F6L8_METCP</name>
<evidence type="ECO:0000256" key="3">
    <source>
        <dbReference type="SAM" id="MobiDB-lite"/>
    </source>
</evidence>
<evidence type="ECO:0000259" key="4">
    <source>
        <dbReference type="SMART" id="SM00967"/>
    </source>
</evidence>
<gene>
    <name evidence="5" type="ORF">N4J17_00940</name>
</gene>
<keyword evidence="6" id="KW-1185">Reference proteome</keyword>
<evidence type="ECO:0000313" key="6">
    <source>
        <dbReference type="Proteomes" id="UP001359308"/>
    </source>
</evidence>
<proteinExistence type="predicted"/>
<dbReference type="GO" id="GO:0032259">
    <property type="term" value="P:methylation"/>
    <property type="evidence" value="ECO:0007669"/>
    <property type="project" value="UniProtKB-KW"/>
</dbReference>
<feature type="domain" description="RNA 2-O ribose methyltransferase substrate binding" evidence="4">
    <location>
        <begin position="40"/>
        <end position="115"/>
    </location>
</feature>
<dbReference type="SUPFAM" id="SSF55315">
    <property type="entry name" value="L30e-like"/>
    <property type="match status" value="1"/>
</dbReference>
<dbReference type="Pfam" id="PF00588">
    <property type="entry name" value="SpoU_methylase"/>
    <property type="match status" value="1"/>
</dbReference>
<dbReference type="SMART" id="SM00967">
    <property type="entry name" value="SpoU_sub_bind"/>
    <property type="match status" value="1"/>
</dbReference>
<evidence type="ECO:0000313" key="5">
    <source>
        <dbReference type="EMBL" id="WWF02225.1"/>
    </source>
</evidence>
<dbReference type="SUPFAM" id="SSF75217">
    <property type="entry name" value="alpha/beta knot"/>
    <property type="match status" value="1"/>
</dbReference>
<dbReference type="GO" id="GO:0008168">
    <property type="term" value="F:methyltransferase activity"/>
    <property type="evidence" value="ECO:0007669"/>
    <property type="project" value="UniProtKB-KW"/>
</dbReference>
<evidence type="ECO:0000256" key="1">
    <source>
        <dbReference type="ARBA" id="ARBA00022603"/>
    </source>
</evidence>
<dbReference type="InterPro" id="IPR029064">
    <property type="entry name" value="Ribosomal_eL30-like_sf"/>
</dbReference>
<dbReference type="EMBL" id="CP104311">
    <property type="protein sequence ID" value="WWF02225.1"/>
    <property type="molecule type" value="Genomic_DNA"/>
</dbReference>
<accession>A0ABZ2F6L8</accession>
<dbReference type="RefSeq" id="WP_198323881.1">
    <property type="nucleotide sequence ID" value="NZ_CP104311.1"/>
</dbReference>
<keyword evidence="1 5" id="KW-0489">Methyltransferase</keyword>
<protein>
    <submittedName>
        <fullName evidence="5">RNA methyltransferase</fullName>
    </submittedName>
</protein>
<dbReference type="PANTHER" id="PTHR46429">
    <property type="entry name" value="23S RRNA (GUANOSINE-2'-O-)-METHYLTRANSFERASE RLMB"/>
    <property type="match status" value="1"/>
</dbReference>
<dbReference type="InterPro" id="IPR029028">
    <property type="entry name" value="Alpha/beta_knot_MTases"/>
</dbReference>
<keyword evidence="2" id="KW-0808">Transferase</keyword>
<dbReference type="PANTHER" id="PTHR46429:SF2">
    <property type="entry name" value="TRNA_RRNA METHYLTRANSFERASE"/>
    <property type="match status" value="1"/>
</dbReference>
<sequence length="286" mass="30312">MIRKTRPPRAGGAPGKRGADAAVRAARRGDAGVAEEKLSKIAGLPAVAAVFRHEAERVVRLYYDDSMKTVAGPFCAELARLRRPYRLLSPEEMARVAGTVLHGGIVAAVRPREVPELSLETAQQWAKAGAGMVLLDGVGNPHNLGAIARTLAFFGLGHLLLSNHPAQAGLSDAAYRVAEGGLEFLDVRRLTGPAQALKKLRSHFHVVGTALHARGVSPEAVPLDRRPILLVLGNEENGLPPPTLAACETIVTLPGCGQVQSLNVSATAAILTYSLLLRKPEARGRQ</sequence>
<dbReference type="InterPro" id="IPR001537">
    <property type="entry name" value="SpoU_MeTrfase"/>
</dbReference>
<dbReference type="Gene3D" id="3.40.1280.10">
    <property type="match status" value="1"/>
</dbReference>
<dbReference type="InterPro" id="IPR004441">
    <property type="entry name" value="rRNA_MeTrfase_TrmH"/>
</dbReference>
<dbReference type="InterPro" id="IPR013123">
    <property type="entry name" value="SpoU_subst-bd"/>
</dbReference>
<dbReference type="CDD" id="cd18095">
    <property type="entry name" value="SpoU-like_rRNA-MTase"/>
    <property type="match status" value="1"/>
</dbReference>
<dbReference type="Pfam" id="PF08032">
    <property type="entry name" value="SpoU_sub_bind"/>
    <property type="match status" value="1"/>
</dbReference>
<feature type="region of interest" description="Disordered" evidence="3">
    <location>
        <begin position="1"/>
        <end position="22"/>
    </location>
</feature>